<dbReference type="EMBL" id="JAUFPN010000141">
    <property type="protein sequence ID" value="MDN3565186.1"/>
    <property type="molecule type" value="Genomic_DNA"/>
</dbReference>
<evidence type="ECO:0000259" key="1">
    <source>
        <dbReference type="Pfam" id="PF03135"/>
    </source>
</evidence>
<dbReference type="Proteomes" id="UP001529369">
    <property type="component" value="Unassembled WGS sequence"/>
</dbReference>
<accession>A0ABT8A6Y5</accession>
<feature type="non-terminal residue" evidence="2">
    <location>
        <position position="260"/>
    </location>
</feature>
<evidence type="ECO:0000313" key="2">
    <source>
        <dbReference type="EMBL" id="MDN3565186.1"/>
    </source>
</evidence>
<reference evidence="3" key="1">
    <citation type="journal article" date="2019" name="Int. J. Syst. Evol. Microbiol.">
        <title>The Global Catalogue of Microorganisms (GCM) 10K type strain sequencing project: providing services to taxonomists for standard genome sequencing and annotation.</title>
        <authorList>
            <consortium name="The Broad Institute Genomics Platform"/>
            <consortium name="The Broad Institute Genome Sequencing Center for Infectious Disease"/>
            <person name="Wu L."/>
            <person name="Ma J."/>
        </authorList>
    </citation>
    <scope>NUCLEOTIDE SEQUENCE [LARGE SCALE GENOMIC DNA]</scope>
    <source>
        <strain evidence="3">CECT 7131</strain>
    </source>
</reference>
<organism evidence="2 3">
    <name type="scientific">Paeniroseomonas aquatica</name>
    <dbReference type="NCBI Taxonomy" id="373043"/>
    <lineage>
        <taxon>Bacteria</taxon>
        <taxon>Pseudomonadati</taxon>
        <taxon>Pseudomonadota</taxon>
        <taxon>Alphaproteobacteria</taxon>
        <taxon>Acetobacterales</taxon>
        <taxon>Acetobacteraceae</taxon>
        <taxon>Paeniroseomonas</taxon>
    </lineage>
</organism>
<name>A0ABT8A6Y5_9PROT</name>
<dbReference type="Pfam" id="PF03135">
    <property type="entry name" value="CagE_TrbE_VirB"/>
    <property type="match status" value="1"/>
</dbReference>
<proteinExistence type="predicted"/>
<evidence type="ECO:0000313" key="3">
    <source>
        <dbReference type="Proteomes" id="UP001529369"/>
    </source>
</evidence>
<gene>
    <name evidence="2" type="ORF">QWZ14_12520</name>
</gene>
<keyword evidence="3" id="KW-1185">Reference proteome</keyword>
<feature type="domain" description="CagE TrbE VirB component of type IV transporter system central" evidence="1">
    <location>
        <begin position="182"/>
        <end position="259"/>
    </location>
</feature>
<protein>
    <submittedName>
        <fullName evidence="2">Type IV secretion system protein VirB4</fullName>
    </submittedName>
</protein>
<sequence length="260" mass="28730">MRNPFLSASGWSERGADDYVPFVGHVRDNAVLRTDGSVMGMLRLVGAPFALEDHGRRNSRPRFRNAVLRNIADDTLTVVETMVRHDGASPLPGGHYRSTFAADLDATYRQHVLAGRERVNEWFVSVIVTPRAPVARGLNALRSRMGRRKEATASTASNELIRTLDDRMLVLLQAYAEMGPVRLGIREAGGVLFSELGEALRLFLTARFLPVPMVSGSLGGSIYTDRVICGRRGFEVRTPGRPSFGTLMGFKEYPDRTRPG</sequence>
<comment type="caution">
    <text evidence="2">The sequence shown here is derived from an EMBL/GenBank/DDBJ whole genome shotgun (WGS) entry which is preliminary data.</text>
</comment>
<dbReference type="InterPro" id="IPR018145">
    <property type="entry name" value="CagE_TrbE_VirB_cntrl_dom"/>
</dbReference>